<keyword evidence="6 12" id="KW-0472">Membrane</keyword>
<dbReference type="Pfam" id="PF03552">
    <property type="entry name" value="Cellulose_synt"/>
    <property type="match status" value="2"/>
</dbReference>
<evidence type="ECO:0000256" key="1">
    <source>
        <dbReference type="ARBA" id="ARBA00004127"/>
    </source>
</evidence>
<feature type="transmembrane region" description="Helical" evidence="12">
    <location>
        <begin position="937"/>
        <end position="959"/>
    </location>
</feature>
<keyword evidence="14" id="KW-1185">Reference proteome</keyword>
<evidence type="ECO:0000256" key="8">
    <source>
        <dbReference type="PIRSR" id="PIRSR605150-1"/>
    </source>
</evidence>
<feature type="active site" evidence="8">
    <location>
        <position position="377"/>
    </location>
</feature>
<keyword evidence="2" id="KW-0328">Glycosyltransferase</keyword>
<dbReference type="AlphaFoldDB" id="A0A7N2N0U6"/>
<dbReference type="KEGG" id="qlo:115968855"/>
<keyword evidence="5 12" id="KW-1133">Transmembrane helix</keyword>
<dbReference type="Gene3D" id="3.30.40.10">
    <property type="entry name" value="Zinc/RING finger domain, C3HC4 (zinc finger)"/>
    <property type="match status" value="1"/>
</dbReference>
<dbReference type="InterPro" id="IPR029044">
    <property type="entry name" value="Nucleotide-diphossugar_trans"/>
</dbReference>
<dbReference type="GO" id="GO:0030244">
    <property type="term" value="P:cellulose biosynthetic process"/>
    <property type="evidence" value="ECO:0007669"/>
    <property type="project" value="InterPro"/>
</dbReference>
<feature type="binding site" evidence="10">
    <location>
        <position position="568"/>
    </location>
    <ligand>
        <name>Mn(2+)</name>
        <dbReference type="ChEBI" id="CHEBI:29035"/>
    </ligand>
</feature>
<dbReference type="GeneID" id="115968855"/>
<dbReference type="InterPro" id="IPR005150">
    <property type="entry name" value="Cellulose_synth"/>
</dbReference>
<evidence type="ECO:0000256" key="6">
    <source>
        <dbReference type="ARBA" id="ARBA00023136"/>
    </source>
</evidence>
<dbReference type="SUPFAM" id="SSF57850">
    <property type="entry name" value="RING/U-box"/>
    <property type="match status" value="1"/>
</dbReference>
<dbReference type="Gene3D" id="3.90.550.10">
    <property type="entry name" value="Spore Coat Polysaccharide Biosynthesis Protein SpsA, Chain A"/>
    <property type="match status" value="1"/>
</dbReference>
<evidence type="ECO:0000313" key="13">
    <source>
        <dbReference type="EnsemblPlants" id="QL11p056894:mrna"/>
    </source>
</evidence>
<dbReference type="Proteomes" id="UP000594261">
    <property type="component" value="Chromosome 11"/>
</dbReference>
<gene>
    <name evidence="13" type="primary">LOC115968855</name>
</gene>
<keyword evidence="4 12" id="KW-0812">Transmembrane</keyword>
<protein>
    <recommendedName>
        <fullName evidence="15">Cellulose synthase-like protein D4</fullName>
    </recommendedName>
</protein>
<evidence type="ECO:0000256" key="5">
    <source>
        <dbReference type="ARBA" id="ARBA00022989"/>
    </source>
</evidence>
<feature type="binding site" evidence="9">
    <location>
        <position position="377"/>
    </location>
    <ligand>
        <name>UDP-alpha-D-glucose</name>
        <dbReference type="ChEBI" id="CHEBI:58885"/>
    </ligand>
</feature>
<evidence type="ECO:0008006" key="15">
    <source>
        <dbReference type="Google" id="ProtNLM"/>
    </source>
</evidence>
<evidence type="ECO:0000256" key="11">
    <source>
        <dbReference type="SAM" id="MobiDB-lite"/>
    </source>
</evidence>
<reference evidence="13" key="2">
    <citation type="submission" date="2021-01" db="UniProtKB">
        <authorList>
            <consortium name="EnsemblPlants"/>
        </authorList>
    </citation>
    <scope>IDENTIFICATION</scope>
</reference>
<feature type="region of interest" description="Disordered" evidence="11">
    <location>
        <begin position="1"/>
        <end position="43"/>
    </location>
</feature>
<feature type="transmembrane region" description="Helical" evidence="12">
    <location>
        <begin position="861"/>
        <end position="884"/>
    </location>
</feature>
<evidence type="ECO:0000256" key="10">
    <source>
        <dbReference type="PIRSR" id="PIRSR605150-3"/>
    </source>
</evidence>
<proteinExistence type="predicted"/>
<reference evidence="13 14" key="1">
    <citation type="journal article" date="2016" name="G3 (Bethesda)">
        <title>First Draft Assembly and Annotation of the Genome of a California Endemic Oak Quercus lobata Nee (Fagaceae).</title>
        <authorList>
            <person name="Sork V.L."/>
            <person name="Fitz-Gibbon S.T."/>
            <person name="Puiu D."/>
            <person name="Crepeau M."/>
            <person name="Gugger P.F."/>
            <person name="Sherman R."/>
            <person name="Stevens K."/>
            <person name="Langley C.H."/>
            <person name="Pellegrini M."/>
            <person name="Salzberg S.L."/>
        </authorList>
    </citation>
    <scope>NUCLEOTIDE SEQUENCE [LARGE SCALE GENOMIC DNA]</scope>
    <source>
        <strain evidence="13 14">cv. SW786</strain>
    </source>
</reference>
<comment type="subcellular location">
    <subcellularLocation>
        <location evidence="1">Endomembrane system</location>
        <topology evidence="1">Multi-pass membrane protein</topology>
    </subcellularLocation>
</comment>
<dbReference type="InterPro" id="IPR013083">
    <property type="entry name" value="Znf_RING/FYVE/PHD"/>
</dbReference>
<dbReference type="GO" id="GO:0016760">
    <property type="term" value="F:cellulose synthase (UDP-forming) activity"/>
    <property type="evidence" value="ECO:0007669"/>
    <property type="project" value="InterPro"/>
</dbReference>
<evidence type="ECO:0000313" key="14">
    <source>
        <dbReference type="Proteomes" id="UP000594261"/>
    </source>
</evidence>
<organism evidence="13 14">
    <name type="scientific">Quercus lobata</name>
    <name type="common">Valley oak</name>
    <dbReference type="NCBI Taxonomy" id="97700"/>
    <lineage>
        <taxon>Eukaryota</taxon>
        <taxon>Viridiplantae</taxon>
        <taxon>Streptophyta</taxon>
        <taxon>Embryophyta</taxon>
        <taxon>Tracheophyta</taxon>
        <taxon>Spermatophyta</taxon>
        <taxon>Magnoliopsida</taxon>
        <taxon>eudicotyledons</taxon>
        <taxon>Gunneridae</taxon>
        <taxon>Pentapetalae</taxon>
        <taxon>rosids</taxon>
        <taxon>fabids</taxon>
        <taxon>Fagales</taxon>
        <taxon>Fagaceae</taxon>
        <taxon>Quercus</taxon>
    </lineage>
</organism>
<feature type="binding site" evidence="10">
    <location>
        <position position="592"/>
    </location>
    <ligand>
        <name>Mn(2+)</name>
        <dbReference type="ChEBI" id="CHEBI:29035"/>
    </ligand>
</feature>
<feature type="transmembrane region" description="Helical" evidence="12">
    <location>
        <begin position="248"/>
        <end position="266"/>
    </location>
</feature>
<evidence type="ECO:0000256" key="3">
    <source>
        <dbReference type="ARBA" id="ARBA00022679"/>
    </source>
</evidence>
<dbReference type="Pfam" id="PF14570">
    <property type="entry name" value="zf-RING_4"/>
    <property type="match status" value="1"/>
</dbReference>
<feature type="compositionally biased region" description="Polar residues" evidence="11">
    <location>
        <begin position="1"/>
        <end position="11"/>
    </location>
</feature>
<feature type="transmembrane region" description="Helical" evidence="12">
    <location>
        <begin position="278"/>
        <end position="297"/>
    </location>
</feature>
<keyword evidence="7" id="KW-0961">Cell wall biogenesis/degradation</keyword>
<evidence type="ECO:0000256" key="4">
    <source>
        <dbReference type="ARBA" id="ARBA00022692"/>
    </source>
</evidence>
<evidence type="ECO:0000256" key="12">
    <source>
        <dbReference type="SAM" id="Phobius"/>
    </source>
</evidence>
<feature type="active site" evidence="8">
    <location>
        <position position="791"/>
    </location>
</feature>
<feature type="transmembrane region" description="Helical" evidence="12">
    <location>
        <begin position="896"/>
        <end position="917"/>
    </location>
</feature>
<feature type="compositionally biased region" description="Low complexity" evidence="11">
    <location>
        <begin position="21"/>
        <end position="31"/>
    </location>
</feature>
<evidence type="ECO:0000256" key="2">
    <source>
        <dbReference type="ARBA" id="ARBA00022676"/>
    </source>
</evidence>
<dbReference type="OMA" id="GGEDICF"/>
<feature type="transmembrane region" description="Helical" evidence="12">
    <location>
        <begin position="1052"/>
        <end position="1072"/>
    </location>
</feature>
<feature type="transmembrane region" description="Helical" evidence="12">
    <location>
        <begin position="994"/>
        <end position="1013"/>
    </location>
</feature>
<dbReference type="EMBL" id="LRBV02000011">
    <property type="status" value="NOT_ANNOTATED_CDS"/>
    <property type="molecule type" value="Genomic_DNA"/>
</dbReference>
<evidence type="ECO:0000256" key="9">
    <source>
        <dbReference type="PIRSR" id="PIRSR605150-2"/>
    </source>
</evidence>
<dbReference type="EnsemblPlants" id="QL11p056894:mrna">
    <property type="protein sequence ID" value="QL11p056894:mrna"/>
    <property type="gene ID" value="QL11p056894"/>
</dbReference>
<dbReference type="OrthoDB" id="72851at2759"/>
<dbReference type="GO" id="GO:0071555">
    <property type="term" value="P:cell wall organization"/>
    <property type="evidence" value="ECO:0007669"/>
    <property type="project" value="UniProtKB-KW"/>
</dbReference>
<dbReference type="RefSeq" id="XP_030944230.1">
    <property type="nucleotide sequence ID" value="XM_031088370.1"/>
</dbReference>
<evidence type="ECO:0000256" key="7">
    <source>
        <dbReference type="ARBA" id="ARBA00023316"/>
    </source>
</evidence>
<dbReference type="InParanoid" id="A0A7N2N0U6"/>
<name>A0A7N2N0U6_QUELO</name>
<feature type="binding site" evidence="9">
    <location>
        <position position="341"/>
    </location>
    <ligand>
        <name>UDP-alpha-D-glucose</name>
        <dbReference type="ChEBI" id="CHEBI:58885"/>
    </ligand>
</feature>
<feature type="binding site" evidence="9">
    <location>
        <position position="348"/>
    </location>
    <ligand>
        <name>UDP-alpha-D-glucose</name>
        <dbReference type="ChEBI" id="CHEBI:58885"/>
    </ligand>
</feature>
<dbReference type="GO" id="GO:0012505">
    <property type="term" value="C:endomembrane system"/>
    <property type="evidence" value="ECO:0007669"/>
    <property type="project" value="UniProtKB-SubCell"/>
</dbReference>
<feature type="binding site" evidence="9">
    <location>
        <position position="567"/>
    </location>
    <ligand>
        <name>UDP-alpha-D-glucose</name>
        <dbReference type="ChEBI" id="CHEBI:58885"/>
    </ligand>
</feature>
<dbReference type="SUPFAM" id="SSF53448">
    <property type="entry name" value="Nucleotide-diphospho-sugar transferases"/>
    <property type="match status" value="1"/>
</dbReference>
<sequence length="1076" mass="121206">MASLSSQQPSKTAMRAGGGSNTSRGNRNSGGQTVKFARRTSSGRYVSLSREDIDISGEILGDYMNYSVHLPPTPDNQPMDSEVSHPQMAGDKGTACSMPTCDGTVMKDERGADAIPCDCRFTICRDCYMDAQRENGLCPGCKEPYKVGDYEDDAPDFSSRELQLSAPDSLKRDANNMSMMKRNQMGEFDNNPWLFETKGTYGVGNAFWPQDDTYGHEKDERFKGDMMESMDRPWKPLSRKLPISAGIISPYRLLILVRLVVLCFFLQWRIKHPNQDAVWLWFMSVVCEIWFAFSWILDQVPKLCPINRSTDLQVLHDKFDTPSPSNPTGCSDLPGVDLFVSTADPEKEPPLVTANTILSILAVDYPVEKLACYISDDGGALLTFEAMAEAAGFADLWVPFCRKHDIEPRNPESYFSLKVDPTRNKCRPDFVKDRRKIKREYDEFKVRINGLPDSIRRRSDAFNAREEMKMLKLMRESGPDLSEPLKVQKATWMADATYWPGTWVVPASEHSKGDHAGILQVMLKPPRNEPLMGGVDDNMIDFTDVDIRLPMFVYVSREKRPGYDHNKKAGAMNALVRTSAILSNGPFILNLDCDHYIYNCKAIREGMCFMMDRGGEDICYIQFPQRFEGIDPSDRYANHNTVFFDGNMRALDGVQGPVYVGTGCMFRRFALYGFDPPQVDKIGNKTESETETQALKSTELDPELELNLLPKRFGNSTRLAESIPIAEYQGRPLADHSGIKYGRPPGALRVPREPLDAAMVAEAVSVISCWYEDKTEWGDRVGWIYGSVTEDVVTGYRMHNRGWRSIYCITKRDAFRGSAPINLTDRLHQVLRWATGSVEIFFSRNNALLGSKRLKFLQRMAYLNVGIYPFTSVFLIVYCFLPALSLFSGQFIVQTLNVTFLVYLLIITICLVTLAILEVKWSGVGLEEWWRNEQFWLISGTSSHLAAVVQGLLKVIAGIEISFTLTSKSGGEDIDDIYADLYHVKWTSLMIPPIVIAMLNIVGIAVAFSRTIYSSTPEWSKFVGGAFFSFWVLAHLYPFAKGLMGRRGKTPTIVFVWSGLIAITLSLLWIAISPPK</sequence>
<dbReference type="Gramene" id="QL11p056894:mrna">
    <property type="protein sequence ID" value="QL11p056894:mrna"/>
    <property type="gene ID" value="QL11p056894"/>
</dbReference>
<keyword evidence="3" id="KW-0808">Transferase</keyword>
<dbReference type="PANTHER" id="PTHR13301">
    <property type="entry name" value="X-BOX TRANSCRIPTION FACTOR-RELATED"/>
    <property type="match status" value="1"/>
</dbReference>
<dbReference type="GO" id="GO:0016020">
    <property type="term" value="C:membrane"/>
    <property type="evidence" value="ECO:0007669"/>
    <property type="project" value="InterPro"/>
</dbReference>
<accession>A0A7N2N0U6</accession>
<feature type="transmembrane region" description="Helical" evidence="12">
    <location>
        <begin position="1019"/>
        <end position="1040"/>
    </location>
</feature>
<feature type="binding site" evidence="9">
    <location>
        <position position="347"/>
    </location>
    <ligand>
        <name>UDP-alpha-D-glucose</name>
        <dbReference type="ChEBI" id="CHEBI:58885"/>
    </ligand>
</feature>
<dbReference type="FunFam" id="3.90.550.10:FF:000089">
    <property type="entry name" value="Cellulose synthase-like protein D4"/>
    <property type="match status" value="1"/>
</dbReference>